<feature type="coiled-coil region" evidence="1">
    <location>
        <begin position="77"/>
        <end position="104"/>
    </location>
</feature>
<dbReference type="Proteomes" id="UP000076552">
    <property type="component" value="Unassembled WGS sequence"/>
</dbReference>
<organism evidence="2 3">
    <name type="scientific">Colletotrichum tofieldiae</name>
    <dbReference type="NCBI Taxonomy" id="708197"/>
    <lineage>
        <taxon>Eukaryota</taxon>
        <taxon>Fungi</taxon>
        <taxon>Dikarya</taxon>
        <taxon>Ascomycota</taxon>
        <taxon>Pezizomycotina</taxon>
        <taxon>Sordariomycetes</taxon>
        <taxon>Hypocreomycetidae</taxon>
        <taxon>Glomerellales</taxon>
        <taxon>Glomerellaceae</taxon>
        <taxon>Colletotrichum</taxon>
        <taxon>Colletotrichum spaethianum species complex</taxon>
    </lineage>
</organism>
<evidence type="ECO:0000313" key="3">
    <source>
        <dbReference type="Proteomes" id="UP000076552"/>
    </source>
</evidence>
<sequence length="317" mass="34945">MEAAIGVIGLSLQLIDSAVKVKRAIGNYRSASTEINRLALKVERVEAICGAIKRSLEGEPSTRQCSGLIETWGVCVLRSVQSTLAELNDIIAKLEKKAAKKRILNAAGMAFLEKKDDITRLSKCLDEDLNHLQHMMMAEIFSQCSVVQQLVVHQPHSQATSSIEGQASLTCSGSYANASGGPSVTEKVITSNQRVLNAFGFRGQSQSVRILKKSRWLNNNEMETVKEFKTYNFGLSGISYRVEFHWHLSMASPVVYAMNIRHIISKNTDSELVQDIQKAMCGGNLQALQRMISAKKFTLGSLFGDKTLFEVKPTMTG</sequence>
<evidence type="ECO:0000313" key="2">
    <source>
        <dbReference type="EMBL" id="KZL66097.1"/>
    </source>
</evidence>
<dbReference type="AlphaFoldDB" id="A0A166NVM6"/>
<dbReference type="EMBL" id="LFIV01000189">
    <property type="protein sequence ID" value="KZL66097.1"/>
    <property type="molecule type" value="Genomic_DNA"/>
</dbReference>
<gene>
    <name evidence="2" type="ORF">CT0861_05080</name>
</gene>
<keyword evidence="3" id="KW-1185">Reference proteome</keyword>
<comment type="caution">
    <text evidence="2">The sequence shown here is derived from an EMBL/GenBank/DDBJ whole genome shotgun (WGS) entry which is preliminary data.</text>
</comment>
<keyword evidence="1" id="KW-0175">Coiled coil</keyword>
<reference evidence="2 3" key="1">
    <citation type="submission" date="2015-06" db="EMBL/GenBank/DDBJ databases">
        <title>Survival trade-offs in plant roots during colonization by closely related pathogenic and mutualistic fungi.</title>
        <authorList>
            <person name="Hacquard S."/>
            <person name="Kracher B."/>
            <person name="Hiruma K."/>
            <person name="Weinman A."/>
            <person name="Muench P."/>
            <person name="Garrido Oter R."/>
            <person name="Ver Loren van Themaat E."/>
            <person name="Dallerey J.-F."/>
            <person name="Damm U."/>
            <person name="Henrissat B."/>
            <person name="Lespinet O."/>
            <person name="Thon M."/>
            <person name="Kemen E."/>
            <person name="McHardy A.C."/>
            <person name="Schulze-Lefert P."/>
            <person name="O'Connell R.J."/>
        </authorList>
    </citation>
    <scope>NUCLEOTIDE SEQUENCE [LARGE SCALE GENOMIC DNA]</scope>
    <source>
        <strain evidence="2 3">0861</strain>
    </source>
</reference>
<protein>
    <recommendedName>
        <fullName evidence="4">Fungal N-terminal domain-containing protein</fullName>
    </recommendedName>
</protein>
<dbReference type="STRING" id="708197.A0A166NVM6"/>
<proteinExistence type="predicted"/>
<evidence type="ECO:0000256" key="1">
    <source>
        <dbReference type="SAM" id="Coils"/>
    </source>
</evidence>
<accession>A0A166NVM6</accession>
<name>A0A166NVM6_9PEZI</name>
<evidence type="ECO:0008006" key="4">
    <source>
        <dbReference type="Google" id="ProtNLM"/>
    </source>
</evidence>